<evidence type="ECO:0000313" key="3">
    <source>
        <dbReference type="Proteomes" id="UP000095192"/>
    </source>
</evidence>
<feature type="compositionally biased region" description="Low complexity" evidence="1">
    <location>
        <begin position="70"/>
        <end position="92"/>
    </location>
</feature>
<name>A0A1D3CR67_9EIME</name>
<dbReference type="VEuPathDB" id="ToxoDB:cyc_05609"/>
<sequence>MEGEVIRDDDEVEALGASVDYVGQTIESSKVKYQWGHLLSLIYDPRAQAFALTINGLPFQLFYRHLVGSSASPPSTGGAASATDTGGTSLGAPFSASGVPTSDDTELAQLDGAFWSEQPATPDFPTPAGPSEEPHVMQPQLPPPKPLPPQGRQDQGIHGGKLPSSERLHGSRSSSTNRFGGAYHGSNSERPPHAFPSPRSTQEEPLFADLMDLASDKLNISLSPRTRNGHSKP</sequence>
<dbReference type="InParanoid" id="A0A1D3CR67"/>
<evidence type="ECO:0000256" key="1">
    <source>
        <dbReference type="SAM" id="MobiDB-lite"/>
    </source>
</evidence>
<feature type="compositionally biased region" description="Pro residues" evidence="1">
    <location>
        <begin position="140"/>
        <end position="149"/>
    </location>
</feature>
<dbReference type="AlphaFoldDB" id="A0A1D3CR67"/>
<keyword evidence="3" id="KW-1185">Reference proteome</keyword>
<proteinExistence type="predicted"/>
<dbReference type="EMBL" id="JROU02002252">
    <property type="protein sequence ID" value="OEH73701.1"/>
    <property type="molecule type" value="Genomic_DNA"/>
</dbReference>
<organism evidence="2 3">
    <name type="scientific">Cyclospora cayetanensis</name>
    <dbReference type="NCBI Taxonomy" id="88456"/>
    <lineage>
        <taxon>Eukaryota</taxon>
        <taxon>Sar</taxon>
        <taxon>Alveolata</taxon>
        <taxon>Apicomplexa</taxon>
        <taxon>Conoidasida</taxon>
        <taxon>Coccidia</taxon>
        <taxon>Eucoccidiorida</taxon>
        <taxon>Eimeriorina</taxon>
        <taxon>Eimeriidae</taxon>
        <taxon>Cyclospora</taxon>
    </lineage>
</organism>
<feature type="region of interest" description="Disordered" evidence="1">
    <location>
        <begin position="70"/>
        <end position="103"/>
    </location>
</feature>
<feature type="region of interest" description="Disordered" evidence="1">
    <location>
        <begin position="116"/>
        <end position="207"/>
    </location>
</feature>
<protein>
    <submittedName>
        <fullName evidence="2">Uncharacterized protein</fullName>
    </submittedName>
</protein>
<evidence type="ECO:0000313" key="2">
    <source>
        <dbReference type="EMBL" id="OEH73701.1"/>
    </source>
</evidence>
<accession>A0A1D3CR67</accession>
<dbReference type="Proteomes" id="UP000095192">
    <property type="component" value="Unassembled WGS sequence"/>
</dbReference>
<dbReference type="VEuPathDB" id="ToxoDB:LOC34621938"/>
<comment type="caution">
    <text evidence="2">The sequence shown here is derived from an EMBL/GenBank/DDBJ whole genome shotgun (WGS) entry which is preliminary data.</text>
</comment>
<reference evidence="2 3" key="1">
    <citation type="journal article" date="2016" name="BMC Genomics">
        <title>Comparative genomics reveals Cyclospora cayetanensis possesses coccidia-like metabolism and invasion components but unique surface antigens.</title>
        <authorList>
            <person name="Liu S."/>
            <person name="Wang L."/>
            <person name="Zheng H."/>
            <person name="Xu Z."/>
            <person name="Roellig D.M."/>
            <person name="Li N."/>
            <person name="Frace M.A."/>
            <person name="Tang K."/>
            <person name="Arrowood M.J."/>
            <person name="Moss D.M."/>
            <person name="Zhang L."/>
            <person name="Feng Y."/>
            <person name="Xiao L."/>
        </authorList>
    </citation>
    <scope>NUCLEOTIDE SEQUENCE [LARGE SCALE GENOMIC DNA]</scope>
    <source>
        <strain evidence="2 3">CHN_HEN01</strain>
    </source>
</reference>
<gene>
    <name evidence="2" type="ORF">cyc_05609</name>
</gene>